<evidence type="ECO:0008006" key="3">
    <source>
        <dbReference type="Google" id="ProtNLM"/>
    </source>
</evidence>
<dbReference type="AlphaFoldDB" id="A5G4V4"/>
<dbReference type="HOGENOM" id="CLU_065155_2_1_7"/>
<organism evidence="1 2">
    <name type="scientific">Geotalea uraniireducens (strain Rf4)</name>
    <name type="common">Geobacter uraniireducens</name>
    <dbReference type="NCBI Taxonomy" id="351605"/>
    <lineage>
        <taxon>Bacteria</taxon>
        <taxon>Pseudomonadati</taxon>
        <taxon>Thermodesulfobacteriota</taxon>
        <taxon>Desulfuromonadia</taxon>
        <taxon>Geobacterales</taxon>
        <taxon>Geobacteraceae</taxon>
        <taxon>Geotalea</taxon>
    </lineage>
</organism>
<evidence type="ECO:0000313" key="1">
    <source>
        <dbReference type="EMBL" id="ABQ26822.1"/>
    </source>
</evidence>
<sequence length="229" mass="25941">MPVTVLTPSVEQRLRAYHELSNRAKSLVEGAPLKPTITISREFGCEAYPIAEELKKLVEQMTGEEWLIVDISLLDAVAKEHKIPEEVMLSLGHKPRWLDDMFATLSPKWKSDADYYRLLCEQVVSLATAGNAIFVGLGAAIITKTMKNCFHIRLFAEQGFKVHSVARRMNIPIQEAEILVVDQQKERDKIIRKLLDAAESDPLLYHMIFNNGKARNARIARTIADFVLK</sequence>
<gene>
    <name evidence="1" type="ordered locus">Gura_2646</name>
</gene>
<evidence type="ECO:0000313" key="2">
    <source>
        <dbReference type="Proteomes" id="UP000006695"/>
    </source>
</evidence>
<dbReference type="STRING" id="351605.Gura_2646"/>
<dbReference type="RefSeq" id="WP_011939499.1">
    <property type="nucleotide sequence ID" value="NC_009483.1"/>
</dbReference>
<dbReference type="OrthoDB" id="9781180at2"/>
<keyword evidence="2" id="KW-1185">Reference proteome</keyword>
<dbReference type="Proteomes" id="UP000006695">
    <property type="component" value="Chromosome"/>
</dbReference>
<accession>A5G4V4</accession>
<dbReference type="InterPro" id="IPR027417">
    <property type="entry name" value="P-loop_NTPase"/>
</dbReference>
<dbReference type="Pfam" id="PF13189">
    <property type="entry name" value="Cytidylate_kin2"/>
    <property type="match status" value="1"/>
</dbReference>
<protein>
    <recommendedName>
        <fullName evidence="3">Cytidylate kinase</fullName>
    </recommendedName>
</protein>
<dbReference type="EMBL" id="CP000698">
    <property type="protein sequence ID" value="ABQ26822.1"/>
    <property type="molecule type" value="Genomic_DNA"/>
</dbReference>
<reference evidence="1 2" key="1">
    <citation type="submission" date="2007-05" db="EMBL/GenBank/DDBJ databases">
        <title>Complete sequence of Geobacter uraniireducens Rf4.</title>
        <authorList>
            <consortium name="US DOE Joint Genome Institute"/>
            <person name="Copeland A."/>
            <person name="Lucas S."/>
            <person name="Lapidus A."/>
            <person name="Barry K."/>
            <person name="Detter J.C."/>
            <person name="Glavina del Rio T."/>
            <person name="Hammon N."/>
            <person name="Israni S."/>
            <person name="Dalin E."/>
            <person name="Tice H."/>
            <person name="Pitluck S."/>
            <person name="Chertkov O."/>
            <person name="Brettin T."/>
            <person name="Bruce D."/>
            <person name="Han C."/>
            <person name="Schmutz J."/>
            <person name="Larimer F."/>
            <person name="Land M."/>
            <person name="Hauser L."/>
            <person name="Kyrpides N."/>
            <person name="Mikhailova N."/>
            <person name="Shelobolina E."/>
            <person name="Aklujkar M."/>
            <person name="Lovley D."/>
            <person name="Richardson P."/>
        </authorList>
    </citation>
    <scope>NUCLEOTIDE SEQUENCE [LARGE SCALE GENOMIC DNA]</scope>
    <source>
        <strain evidence="1 2">Rf4</strain>
    </source>
</reference>
<proteinExistence type="predicted"/>
<dbReference type="KEGG" id="gur:Gura_2646"/>
<dbReference type="Gene3D" id="3.40.50.300">
    <property type="entry name" value="P-loop containing nucleotide triphosphate hydrolases"/>
    <property type="match status" value="1"/>
</dbReference>
<name>A5G4V4_GEOUR</name>